<dbReference type="PANTHER" id="PTHR10288">
    <property type="entry name" value="KH DOMAIN CONTAINING RNA BINDING PROTEIN"/>
    <property type="match status" value="1"/>
</dbReference>
<evidence type="ECO:0000313" key="8">
    <source>
        <dbReference type="RefSeq" id="XP_017778150.1"/>
    </source>
</evidence>
<evidence type="ECO:0000313" key="7">
    <source>
        <dbReference type="RefSeq" id="XP_017778143.1"/>
    </source>
</evidence>
<feature type="region of interest" description="Disordered" evidence="3">
    <location>
        <begin position="1"/>
        <end position="22"/>
    </location>
</feature>
<dbReference type="InterPro" id="IPR036612">
    <property type="entry name" value="KH_dom_type_1_sf"/>
</dbReference>
<dbReference type="SMART" id="SM00322">
    <property type="entry name" value="KH"/>
    <property type="match status" value="3"/>
</dbReference>
<reference evidence="6 7" key="1">
    <citation type="submission" date="2025-05" db="UniProtKB">
        <authorList>
            <consortium name="RefSeq"/>
        </authorList>
    </citation>
    <scope>IDENTIFICATION</scope>
    <source>
        <tissue evidence="6 7">Whole Larva</tissue>
    </source>
</reference>
<evidence type="ECO:0000259" key="4">
    <source>
        <dbReference type="SMART" id="SM00322"/>
    </source>
</evidence>
<evidence type="ECO:0000256" key="1">
    <source>
        <dbReference type="ARBA" id="ARBA00022737"/>
    </source>
</evidence>
<feature type="domain" description="K Homology" evidence="4">
    <location>
        <begin position="99"/>
        <end position="170"/>
    </location>
</feature>
<feature type="compositionally biased region" description="Low complexity" evidence="3">
    <location>
        <begin position="314"/>
        <end position="326"/>
    </location>
</feature>
<dbReference type="GeneID" id="108563850"/>
<name>A0ABM1MUA8_NICVS</name>
<dbReference type="CDD" id="cd22434">
    <property type="entry name" value="KH-I_HNRNPK_rpt3"/>
    <property type="match status" value="1"/>
</dbReference>
<evidence type="ECO:0000256" key="2">
    <source>
        <dbReference type="PROSITE-ProRule" id="PRU00117"/>
    </source>
</evidence>
<feature type="domain" description="K Homology" evidence="4">
    <location>
        <begin position="19"/>
        <end position="87"/>
    </location>
</feature>
<dbReference type="SUPFAM" id="SSF54791">
    <property type="entry name" value="Eukaryotic type KH-domain (KH-domain type I)"/>
    <property type="match status" value="3"/>
</dbReference>
<dbReference type="CDD" id="cd22433">
    <property type="entry name" value="KH-I_HNRNPK_rpt2"/>
    <property type="match status" value="1"/>
</dbReference>
<feature type="compositionally biased region" description="Low complexity" evidence="3">
    <location>
        <begin position="286"/>
        <end position="305"/>
    </location>
</feature>
<dbReference type="PROSITE" id="PS50084">
    <property type="entry name" value="KH_TYPE_1"/>
    <property type="match status" value="3"/>
</dbReference>
<keyword evidence="2" id="KW-0694">RNA-binding</keyword>
<keyword evidence="1" id="KW-0677">Repeat</keyword>
<dbReference type="GO" id="GO:1990904">
    <property type="term" value="C:ribonucleoprotein complex"/>
    <property type="evidence" value="ECO:0007669"/>
    <property type="project" value="UniProtKB-KW"/>
</dbReference>
<gene>
    <name evidence="6 7 8 9 10" type="primary">LOC108563850</name>
</gene>
<accession>A0ABM1MUA8</accession>
<feature type="compositionally biased region" description="Low complexity" evidence="3">
    <location>
        <begin position="237"/>
        <end position="260"/>
    </location>
</feature>
<dbReference type="InterPro" id="IPR004088">
    <property type="entry name" value="KH_dom_type_1"/>
</dbReference>
<dbReference type="Gene3D" id="3.30.1370.10">
    <property type="entry name" value="K Homology domain, type 1"/>
    <property type="match status" value="3"/>
</dbReference>
<keyword evidence="5" id="KW-1185">Reference proteome</keyword>
<dbReference type="CDD" id="cd22432">
    <property type="entry name" value="KH-I_HNRNPK_rpt1"/>
    <property type="match status" value="1"/>
</dbReference>
<feature type="region of interest" description="Disordered" evidence="3">
    <location>
        <begin position="202"/>
        <end position="326"/>
    </location>
</feature>
<dbReference type="RefSeq" id="XP_017778166.1">
    <property type="nucleotide sequence ID" value="XM_017922677.1"/>
</dbReference>
<sequence>MKREADGEMGSPQKRSRRGDEEVRLLIPSKAAGSIIGKAGQNITKLRSQYKASITVPDCPGPERVLTLSSDLETICNIINDIVPNLEQSSLQNGAKSDDGLDIRMLIHQSQAGCVIGRVGSKIKELRSSTGARIKIFTNCAPQSTDRIIQINGQDFQCINAISEIIKLIKTTPIKGPYSCYNPHNYDDYYADEYGGYGNGGDMRRGGSGATGPRSVHSGGRASGERFSSRGPPPPSRSVGPLGYDRSMSGPPPSRSSGYSNEPPRGLNGSGSYERPSGWGSPPPMNGGSASSMSASMPPSMMSSNVGSAMQNNGSSSQGTKSTTQVTIPKDLAGAIIGKGGSRIRKIRQESGAGITIDEPLPGSNDRIITITGVPNQIQMAQYLLQQSVHNNADQRNGGQY</sequence>
<dbReference type="RefSeq" id="XP_017778143.1">
    <property type="nucleotide sequence ID" value="XM_017922654.1"/>
</dbReference>
<dbReference type="RefSeq" id="XP_017778158.1">
    <property type="nucleotide sequence ID" value="XM_017922669.1"/>
</dbReference>
<evidence type="ECO:0000313" key="10">
    <source>
        <dbReference type="RefSeq" id="XP_017778166.1"/>
    </source>
</evidence>
<proteinExistence type="predicted"/>
<evidence type="ECO:0000313" key="5">
    <source>
        <dbReference type="Proteomes" id="UP000695000"/>
    </source>
</evidence>
<keyword evidence="6 7" id="KW-0687">Ribonucleoprotein</keyword>
<dbReference type="InterPro" id="IPR004087">
    <property type="entry name" value="KH_dom"/>
</dbReference>
<feature type="domain" description="K Homology" evidence="4">
    <location>
        <begin position="320"/>
        <end position="390"/>
    </location>
</feature>
<dbReference type="Proteomes" id="UP000695000">
    <property type="component" value="Unplaced"/>
</dbReference>
<protein>
    <submittedName>
        <fullName evidence="6 7">Heterogeneous nuclear ribonucleoprotein K isoform X1</fullName>
    </submittedName>
</protein>
<dbReference type="RefSeq" id="XP_017778138.1">
    <property type="nucleotide sequence ID" value="XM_017922649.1"/>
</dbReference>
<organism evidence="5 9">
    <name type="scientific">Nicrophorus vespilloides</name>
    <name type="common">Boreal carrion beetle</name>
    <dbReference type="NCBI Taxonomy" id="110193"/>
    <lineage>
        <taxon>Eukaryota</taxon>
        <taxon>Metazoa</taxon>
        <taxon>Ecdysozoa</taxon>
        <taxon>Arthropoda</taxon>
        <taxon>Hexapoda</taxon>
        <taxon>Insecta</taxon>
        <taxon>Pterygota</taxon>
        <taxon>Neoptera</taxon>
        <taxon>Endopterygota</taxon>
        <taxon>Coleoptera</taxon>
        <taxon>Polyphaga</taxon>
        <taxon>Staphyliniformia</taxon>
        <taxon>Silphidae</taxon>
        <taxon>Nicrophorinae</taxon>
        <taxon>Nicrophorus</taxon>
    </lineage>
</organism>
<evidence type="ECO:0000313" key="6">
    <source>
        <dbReference type="RefSeq" id="XP_017778138.1"/>
    </source>
</evidence>
<evidence type="ECO:0000256" key="3">
    <source>
        <dbReference type="SAM" id="MobiDB-lite"/>
    </source>
</evidence>
<dbReference type="Pfam" id="PF00013">
    <property type="entry name" value="KH_1"/>
    <property type="match status" value="3"/>
</dbReference>
<dbReference type="RefSeq" id="XP_017778150.1">
    <property type="nucleotide sequence ID" value="XM_017922661.1"/>
</dbReference>
<evidence type="ECO:0000313" key="9">
    <source>
        <dbReference type="RefSeq" id="XP_017778158.1"/>
    </source>
</evidence>